<dbReference type="PANTHER" id="PTHR34502">
    <property type="entry name" value="DUF6594 DOMAIN-CONTAINING PROTEIN-RELATED"/>
    <property type="match status" value="1"/>
</dbReference>
<proteinExistence type="predicted"/>
<evidence type="ECO:0000259" key="2">
    <source>
        <dbReference type="Pfam" id="PF20237"/>
    </source>
</evidence>
<feature type="transmembrane region" description="Helical" evidence="1">
    <location>
        <begin position="307"/>
        <end position="325"/>
    </location>
</feature>
<reference evidence="3 4" key="1">
    <citation type="submission" date="2016-03" db="EMBL/GenBank/DDBJ databases">
        <authorList>
            <person name="Ploux O."/>
        </authorList>
    </citation>
    <scope>NUCLEOTIDE SEQUENCE [LARGE SCALE GENOMIC DNA]</scope>
    <source>
        <strain evidence="3 4">UAMH 11012</strain>
    </source>
</reference>
<name>A0A1L7XYX2_9HELO</name>
<dbReference type="Proteomes" id="UP000184330">
    <property type="component" value="Unassembled WGS sequence"/>
</dbReference>
<gene>
    <name evidence="3" type="ORF">PAC_20067</name>
</gene>
<keyword evidence="1" id="KW-0812">Transmembrane</keyword>
<dbReference type="EMBL" id="FJOG01000102">
    <property type="protein sequence ID" value="CZR70166.1"/>
    <property type="molecule type" value="Genomic_DNA"/>
</dbReference>
<dbReference type="PANTHER" id="PTHR34502:SF3">
    <property type="entry name" value="DUF6594 DOMAIN-CONTAINING PROTEIN"/>
    <property type="match status" value="1"/>
</dbReference>
<sequence>MASTTITEDLMEKGITGEETVDGMGDEVVWVPQRLDATDTAPQDKMPRSRRRAQNYANKAAHWIQHSKQTVRTDVHLVDKCLKGYPRLAALLDCDENFMVYRRFGYLQARLLLYKQDVLRELEDDLDRMDESDEYHKTNALRSREDGDIENPDKKKLFGEIEGKFKEYADLLIVSRELAGFTRPPARDYFSVKNYFDSQGPICNPESYIYRKEDIVTLKPGRENAWIDAFIEKILHKLSSPLIRYMFCTPDLRDKVDPVKTKIQLYSRDRINHVVGFIIMITILALLIIPVYVLLHVGQGARTPSMTLIMIMVLLLSTLIFSVVLTKFTSAKRHETLGAAATYCAVLVVFLGNLGNSSSGSSSGSSNGTST</sequence>
<dbReference type="InterPro" id="IPR046529">
    <property type="entry name" value="DUF6594"/>
</dbReference>
<evidence type="ECO:0000256" key="1">
    <source>
        <dbReference type="SAM" id="Phobius"/>
    </source>
</evidence>
<dbReference type="STRING" id="576137.A0A1L7XYX2"/>
<dbReference type="OrthoDB" id="3533814at2759"/>
<evidence type="ECO:0000313" key="3">
    <source>
        <dbReference type="EMBL" id="CZR70166.1"/>
    </source>
</evidence>
<feature type="transmembrane region" description="Helical" evidence="1">
    <location>
        <begin position="337"/>
        <end position="355"/>
    </location>
</feature>
<feature type="domain" description="DUF6594" evidence="2">
    <location>
        <begin position="85"/>
        <end position="348"/>
    </location>
</feature>
<feature type="transmembrane region" description="Helical" evidence="1">
    <location>
        <begin position="274"/>
        <end position="295"/>
    </location>
</feature>
<accession>A0A1L7XYX2</accession>
<dbReference type="Pfam" id="PF20237">
    <property type="entry name" value="DUF6594"/>
    <property type="match status" value="1"/>
</dbReference>
<keyword evidence="1" id="KW-0472">Membrane</keyword>
<evidence type="ECO:0000313" key="4">
    <source>
        <dbReference type="Proteomes" id="UP000184330"/>
    </source>
</evidence>
<keyword evidence="1" id="KW-1133">Transmembrane helix</keyword>
<dbReference type="AlphaFoldDB" id="A0A1L7XYX2"/>
<keyword evidence="4" id="KW-1185">Reference proteome</keyword>
<protein>
    <recommendedName>
        <fullName evidence="2">DUF6594 domain-containing protein</fullName>
    </recommendedName>
</protein>
<organism evidence="3 4">
    <name type="scientific">Phialocephala subalpina</name>
    <dbReference type="NCBI Taxonomy" id="576137"/>
    <lineage>
        <taxon>Eukaryota</taxon>
        <taxon>Fungi</taxon>
        <taxon>Dikarya</taxon>
        <taxon>Ascomycota</taxon>
        <taxon>Pezizomycotina</taxon>
        <taxon>Leotiomycetes</taxon>
        <taxon>Helotiales</taxon>
        <taxon>Mollisiaceae</taxon>
        <taxon>Phialocephala</taxon>
        <taxon>Phialocephala fortinii species complex</taxon>
    </lineage>
</organism>